<keyword evidence="1" id="KW-0378">Hydrolase</keyword>
<dbReference type="EMBL" id="CXWC01000012">
    <property type="protein sequence ID" value="CTQ75447.1"/>
    <property type="molecule type" value="Genomic_DNA"/>
</dbReference>
<dbReference type="GO" id="GO:0016787">
    <property type="term" value="F:hydrolase activity"/>
    <property type="evidence" value="ECO:0007669"/>
    <property type="project" value="UniProtKB-KW"/>
</dbReference>
<evidence type="ECO:0000313" key="1">
    <source>
        <dbReference type="EMBL" id="CTQ75447.1"/>
    </source>
</evidence>
<dbReference type="NCBIfam" id="TIGR01509">
    <property type="entry name" value="HAD-SF-IA-v3"/>
    <property type="match status" value="1"/>
</dbReference>
<dbReference type="AlphaFoldDB" id="A0A0M7ALB1"/>
<dbReference type="SFLD" id="SFLDS00003">
    <property type="entry name" value="Haloacid_Dehalogenase"/>
    <property type="match status" value="1"/>
</dbReference>
<protein>
    <submittedName>
        <fullName evidence="1">Alpha-D-glucose-1-phosphate phosphatase YihX</fullName>
        <ecNumber evidence="1">3.1.3.-</ecNumber>
    </submittedName>
</protein>
<dbReference type="SUPFAM" id="SSF56784">
    <property type="entry name" value="HAD-like"/>
    <property type="match status" value="1"/>
</dbReference>
<dbReference type="EC" id="3.1.3.-" evidence="1"/>
<proteinExistence type="predicted"/>
<name>A0A0M7ALB1_9HYPH</name>
<dbReference type="InterPro" id="IPR023214">
    <property type="entry name" value="HAD_sf"/>
</dbReference>
<dbReference type="Pfam" id="PF00702">
    <property type="entry name" value="Hydrolase"/>
    <property type="match status" value="1"/>
</dbReference>
<dbReference type="SFLD" id="SFLDG01129">
    <property type="entry name" value="C1.5:_HAD__Beta-PGM__Phosphata"/>
    <property type="match status" value="1"/>
</dbReference>
<dbReference type="GeneID" id="97671680"/>
<sequence length="204" mass="23195">MRKNTKAIAWDFDGVLNRNVIGGKFVWSETLEEDLGIPLKDFQEGIFNRTFMQVISGKTDLKDHIRDWLCRQDHPHTADAILTYWFAKDDLQDPLTCGLVERLRLTGIRQVVATNNEHHRTTYIERTSGFSDRVDRVFSSGRIGHAKPDAAFFQHVSTSLDLPPEDMLLIDDSSANIAAARSLGWDGFHFTEETRTELASFLGL</sequence>
<evidence type="ECO:0000313" key="2">
    <source>
        <dbReference type="Proteomes" id="UP000049983"/>
    </source>
</evidence>
<dbReference type="RefSeq" id="WP_158510426.1">
    <property type="nucleotide sequence ID" value="NZ_CXWA01000008.1"/>
</dbReference>
<gene>
    <name evidence="1" type="primary">yihX_2</name>
    <name evidence="1" type="ORF">LA5096_04384</name>
</gene>
<organism evidence="1 2">
    <name type="scientific">Roseibium album</name>
    <dbReference type="NCBI Taxonomy" id="311410"/>
    <lineage>
        <taxon>Bacteria</taxon>
        <taxon>Pseudomonadati</taxon>
        <taxon>Pseudomonadota</taxon>
        <taxon>Alphaproteobacteria</taxon>
        <taxon>Hyphomicrobiales</taxon>
        <taxon>Stappiaceae</taxon>
        <taxon>Roseibium</taxon>
    </lineage>
</organism>
<dbReference type="Proteomes" id="UP000049983">
    <property type="component" value="Unassembled WGS sequence"/>
</dbReference>
<dbReference type="STRING" id="311410.LA5095_04319"/>
<dbReference type="InterPro" id="IPR036412">
    <property type="entry name" value="HAD-like_sf"/>
</dbReference>
<dbReference type="PANTHER" id="PTHR43611:SF3">
    <property type="entry name" value="FLAVIN MONONUCLEOTIDE HYDROLASE 1, CHLOROPLATIC"/>
    <property type="match status" value="1"/>
</dbReference>
<dbReference type="Gene3D" id="3.40.50.1000">
    <property type="entry name" value="HAD superfamily/HAD-like"/>
    <property type="match status" value="1"/>
</dbReference>
<dbReference type="InterPro" id="IPR006439">
    <property type="entry name" value="HAD-SF_hydro_IA"/>
</dbReference>
<accession>A0A0M7ALB1</accession>
<dbReference type="PRINTS" id="PR00413">
    <property type="entry name" value="HADHALOGNASE"/>
</dbReference>
<keyword evidence="2" id="KW-1185">Reference proteome</keyword>
<reference evidence="2" key="1">
    <citation type="submission" date="2015-07" db="EMBL/GenBank/DDBJ databases">
        <authorList>
            <person name="Rodrigo-Torres Lidia"/>
            <person name="Arahal R.David."/>
        </authorList>
    </citation>
    <scope>NUCLEOTIDE SEQUENCE [LARGE SCALE GENOMIC DNA]</scope>
    <source>
        <strain evidence="2">CECT 5096</strain>
    </source>
</reference>
<dbReference type="PANTHER" id="PTHR43611">
    <property type="entry name" value="ALPHA-D-GLUCOSE 1-PHOSPHATE PHOSPHATASE"/>
    <property type="match status" value="1"/>
</dbReference>